<dbReference type="EMBL" id="VIGB01000003">
    <property type="protein sequence ID" value="TQF05599.1"/>
    <property type="molecule type" value="Genomic_DNA"/>
</dbReference>
<evidence type="ECO:0000313" key="6">
    <source>
        <dbReference type="EMBL" id="TQF05599.1"/>
    </source>
</evidence>
<feature type="region of interest" description="Disordered" evidence="2">
    <location>
        <begin position="73"/>
        <end position="93"/>
    </location>
</feature>
<feature type="compositionally biased region" description="Low complexity" evidence="2">
    <location>
        <begin position="483"/>
        <end position="521"/>
    </location>
</feature>
<dbReference type="Gene3D" id="3.40.630.190">
    <property type="entry name" value="LCP protein"/>
    <property type="match status" value="1"/>
</dbReference>
<dbReference type="InterPro" id="IPR004474">
    <property type="entry name" value="LytR_CpsA_psr"/>
</dbReference>
<comment type="caution">
    <text evidence="6">The sequence shown here is derived from an EMBL/GenBank/DDBJ whole genome shotgun (WGS) entry which is preliminary data.</text>
</comment>
<dbReference type="Pfam" id="PF03816">
    <property type="entry name" value="LytR_cpsA_psr"/>
    <property type="match status" value="1"/>
</dbReference>
<dbReference type="InterPro" id="IPR050922">
    <property type="entry name" value="LytR/CpsA/Psr_CW_biosynth"/>
</dbReference>
<evidence type="ECO:0000313" key="7">
    <source>
        <dbReference type="Proteomes" id="UP000319103"/>
    </source>
</evidence>
<dbReference type="NCBIfam" id="TIGR00350">
    <property type="entry name" value="lytR_cpsA_psr"/>
    <property type="match status" value="1"/>
</dbReference>
<feature type="region of interest" description="Disordered" evidence="2">
    <location>
        <begin position="470"/>
        <end position="544"/>
    </location>
</feature>
<dbReference type="PANTHER" id="PTHR33392:SF6">
    <property type="entry name" value="POLYISOPRENYL-TEICHOIC ACID--PEPTIDOGLYCAN TEICHOIC ACID TRANSFERASE TAGU"/>
    <property type="match status" value="1"/>
</dbReference>
<reference evidence="6 7" key="1">
    <citation type="submission" date="2019-06" db="EMBL/GenBank/DDBJ databases">
        <title>Description of Kitasatospora acidophila sp. nov. isolated from pine grove soil, and reclassification of Streptomyces novaecaesareae to Kitasatospora novaeceasareae comb. nov.</title>
        <authorList>
            <person name="Kim M.J."/>
        </authorList>
    </citation>
    <scope>NUCLEOTIDE SEQUENCE [LARGE SCALE GENOMIC DNA]</scope>
    <source>
        <strain evidence="6 7">MMS16-CNU292</strain>
    </source>
</reference>
<keyword evidence="7" id="KW-1185">Reference proteome</keyword>
<feature type="compositionally biased region" description="Low complexity" evidence="2">
    <location>
        <begin position="366"/>
        <end position="378"/>
    </location>
</feature>
<dbReference type="Proteomes" id="UP000319103">
    <property type="component" value="Unassembled WGS sequence"/>
</dbReference>
<evidence type="ECO:0000259" key="4">
    <source>
        <dbReference type="Pfam" id="PF03816"/>
    </source>
</evidence>
<evidence type="ECO:0000256" key="1">
    <source>
        <dbReference type="ARBA" id="ARBA00006068"/>
    </source>
</evidence>
<dbReference type="InterPro" id="IPR027381">
    <property type="entry name" value="LytR/CpsA/Psr_C"/>
</dbReference>
<dbReference type="Pfam" id="PF13399">
    <property type="entry name" value="LytR_C"/>
    <property type="match status" value="1"/>
</dbReference>
<keyword evidence="3" id="KW-1133">Transmembrane helix</keyword>
<dbReference type="Gene3D" id="3.30.70.2390">
    <property type="match status" value="1"/>
</dbReference>
<name>A0A540W9A0_9ACTN</name>
<protein>
    <submittedName>
        <fullName evidence="6">LytR family transcriptional regulator</fullName>
    </submittedName>
</protein>
<evidence type="ECO:0000259" key="5">
    <source>
        <dbReference type="Pfam" id="PF13399"/>
    </source>
</evidence>
<proteinExistence type="inferred from homology"/>
<accession>A0A540W9A0</accession>
<dbReference type="OrthoDB" id="9782542at2"/>
<dbReference type="PANTHER" id="PTHR33392">
    <property type="entry name" value="POLYISOPRENYL-TEICHOIC ACID--PEPTIDOGLYCAN TEICHOIC ACID TRANSFERASE TAGU"/>
    <property type="match status" value="1"/>
</dbReference>
<feature type="region of interest" description="Disordered" evidence="2">
    <location>
        <begin position="360"/>
        <end position="379"/>
    </location>
</feature>
<keyword evidence="3" id="KW-0472">Membrane</keyword>
<keyword evidence="3" id="KW-0812">Transmembrane</keyword>
<evidence type="ECO:0000256" key="2">
    <source>
        <dbReference type="SAM" id="MobiDB-lite"/>
    </source>
</evidence>
<evidence type="ECO:0000256" key="3">
    <source>
        <dbReference type="SAM" id="Phobius"/>
    </source>
</evidence>
<feature type="domain" description="Cell envelope-related transcriptional attenuator" evidence="4">
    <location>
        <begin position="118"/>
        <end position="277"/>
    </location>
</feature>
<sequence length="544" mass="55838">MTDPEANPGEQHAQDGVETTSLSAEPSAAHPRRRRLAKVAVVTAAALVLGTAGAGFWFYERLDGNLSIFSSAGLSSHRPPDGPSDGSGNTPVNVLVLGSDSRADGNNALAGGDIGAGNSDTAILLHVYADHRHAVAVSIPRDALVDIPPCLLPGGKWTEPQHDQMFNSAFSVGSSPTGNPACSQNTLETMTGLRVHHTVVVDFKGFAAMTSAVGGVQVCVPDDVDGFGIHLKKGLQTVSGQSALDFVRARHGLGDGSDIGRMKRQQAFLASLIKKIQAKGFDLTALLPLADAATKSLTVDQGLGSPLKLASFIRSLRSIELADVNFVTAPWRYAGERVALIHPDVDTLWTLLRQDRTLNDRAADRPSSTPAPTAGPSGDLTVPIVVQNGSPVPGLSLQVAELLRTRGYRDVGTDPNGIQRAVTVVEYPAGKQAAAEQLARYFPGAQAVAGPSVTALTVTVGADYAAALPSESGSPVADDDSPDATATDGPSDGQSAGSAAASAQGSTRAAAGASTSASPTGLPSGITQNIRPADTDPCSGLSYG</sequence>
<feature type="domain" description="LytR/CpsA/Psr regulator C-terminal" evidence="5">
    <location>
        <begin position="381"/>
        <end position="464"/>
    </location>
</feature>
<feature type="region of interest" description="Disordered" evidence="2">
    <location>
        <begin position="1"/>
        <end position="34"/>
    </location>
</feature>
<dbReference type="AlphaFoldDB" id="A0A540W9A0"/>
<organism evidence="6 7">
    <name type="scientific">Kitasatospora acidiphila</name>
    <dbReference type="NCBI Taxonomy" id="2567942"/>
    <lineage>
        <taxon>Bacteria</taxon>
        <taxon>Bacillati</taxon>
        <taxon>Actinomycetota</taxon>
        <taxon>Actinomycetes</taxon>
        <taxon>Kitasatosporales</taxon>
        <taxon>Streptomycetaceae</taxon>
        <taxon>Kitasatospora</taxon>
    </lineage>
</organism>
<comment type="similarity">
    <text evidence="1">Belongs to the LytR/CpsA/Psr (LCP) family.</text>
</comment>
<gene>
    <name evidence="6" type="ORF">E6W39_29415</name>
</gene>
<feature type="transmembrane region" description="Helical" evidence="3">
    <location>
        <begin position="39"/>
        <end position="59"/>
    </location>
</feature>